<dbReference type="PROSITE" id="PS50977">
    <property type="entry name" value="HTH_TETR_2"/>
    <property type="match status" value="1"/>
</dbReference>
<dbReference type="PANTHER" id="PTHR30055">
    <property type="entry name" value="HTH-TYPE TRANSCRIPTIONAL REGULATOR RUTR"/>
    <property type="match status" value="1"/>
</dbReference>
<proteinExistence type="predicted"/>
<evidence type="ECO:0000313" key="7">
    <source>
        <dbReference type="EMBL" id="TQM55201.1"/>
    </source>
</evidence>
<comment type="caution">
    <text evidence="7">The sequence shown here is derived from an EMBL/GenBank/DDBJ whole genome shotgun (WGS) entry which is preliminary data.</text>
</comment>
<accession>A0A543HA46</accession>
<feature type="domain" description="HTH tetR-type" evidence="6">
    <location>
        <begin position="11"/>
        <end position="71"/>
    </location>
</feature>
<dbReference type="PANTHER" id="PTHR30055:SF151">
    <property type="entry name" value="TRANSCRIPTIONAL REGULATORY PROTEIN"/>
    <property type="match status" value="1"/>
</dbReference>
<organism evidence="7 8">
    <name type="scientific">Humibacillus xanthopallidus</name>
    <dbReference type="NCBI Taxonomy" id="412689"/>
    <lineage>
        <taxon>Bacteria</taxon>
        <taxon>Bacillati</taxon>
        <taxon>Actinomycetota</taxon>
        <taxon>Actinomycetes</taxon>
        <taxon>Micrococcales</taxon>
        <taxon>Intrasporangiaceae</taxon>
        <taxon>Humibacillus</taxon>
    </lineage>
</organism>
<evidence type="ECO:0000256" key="2">
    <source>
        <dbReference type="ARBA" id="ARBA00023125"/>
    </source>
</evidence>
<dbReference type="InterPro" id="IPR004111">
    <property type="entry name" value="Repressor_TetR_C"/>
</dbReference>
<evidence type="ECO:0000256" key="3">
    <source>
        <dbReference type="ARBA" id="ARBA00023163"/>
    </source>
</evidence>
<name>A0A543HA46_9MICO</name>
<keyword evidence="2 4" id="KW-0238">DNA-binding</keyword>
<dbReference type="RefSeq" id="WP_141847382.1">
    <property type="nucleotide sequence ID" value="NZ_VFPM01000005.1"/>
</dbReference>
<dbReference type="GO" id="GO:0000976">
    <property type="term" value="F:transcription cis-regulatory region binding"/>
    <property type="evidence" value="ECO:0007669"/>
    <property type="project" value="TreeGrafter"/>
</dbReference>
<dbReference type="OrthoDB" id="329481at2"/>
<dbReference type="Proteomes" id="UP000316747">
    <property type="component" value="Unassembled WGS sequence"/>
</dbReference>
<dbReference type="SUPFAM" id="SSF48498">
    <property type="entry name" value="Tetracyclin repressor-like, C-terminal domain"/>
    <property type="match status" value="1"/>
</dbReference>
<dbReference type="InterPro" id="IPR050109">
    <property type="entry name" value="HTH-type_TetR-like_transc_reg"/>
</dbReference>
<dbReference type="Gene3D" id="1.10.10.60">
    <property type="entry name" value="Homeodomain-like"/>
    <property type="match status" value="1"/>
</dbReference>
<feature type="DNA-binding region" description="H-T-H motif" evidence="4">
    <location>
        <begin position="34"/>
        <end position="53"/>
    </location>
</feature>
<evidence type="ECO:0000313" key="8">
    <source>
        <dbReference type="Proteomes" id="UP000316747"/>
    </source>
</evidence>
<keyword evidence="8" id="KW-1185">Reference proteome</keyword>
<dbReference type="InterPro" id="IPR001647">
    <property type="entry name" value="HTH_TetR"/>
</dbReference>
<dbReference type="Pfam" id="PF02909">
    <property type="entry name" value="TetR_C_1"/>
    <property type="match status" value="1"/>
</dbReference>
<dbReference type="SUPFAM" id="SSF46689">
    <property type="entry name" value="Homeodomain-like"/>
    <property type="match status" value="1"/>
</dbReference>
<protein>
    <submittedName>
        <fullName evidence="7">TetR family transcriptional regulator</fullName>
    </submittedName>
</protein>
<evidence type="ECO:0000256" key="5">
    <source>
        <dbReference type="SAM" id="MobiDB-lite"/>
    </source>
</evidence>
<dbReference type="Pfam" id="PF00440">
    <property type="entry name" value="TetR_N"/>
    <property type="match status" value="1"/>
</dbReference>
<keyword evidence="3" id="KW-0804">Transcription</keyword>
<dbReference type="EMBL" id="VFPM01000005">
    <property type="protein sequence ID" value="TQM55201.1"/>
    <property type="molecule type" value="Genomic_DNA"/>
</dbReference>
<dbReference type="InterPro" id="IPR009057">
    <property type="entry name" value="Homeodomain-like_sf"/>
</dbReference>
<evidence type="ECO:0000259" key="6">
    <source>
        <dbReference type="PROSITE" id="PS50977"/>
    </source>
</evidence>
<dbReference type="InterPro" id="IPR036271">
    <property type="entry name" value="Tet_transcr_reg_TetR-rel_C_sf"/>
</dbReference>
<gene>
    <name evidence="7" type="ORF">FBY41_4529</name>
</gene>
<feature type="region of interest" description="Disordered" evidence="5">
    <location>
        <begin position="160"/>
        <end position="179"/>
    </location>
</feature>
<keyword evidence="1" id="KW-0805">Transcription regulation</keyword>
<dbReference type="Gene3D" id="1.10.357.10">
    <property type="entry name" value="Tetracycline Repressor, domain 2"/>
    <property type="match status" value="1"/>
</dbReference>
<dbReference type="GO" id="GO:0003700">
    <property type="term" value="F:DNA-binding transcription factor activity"/>
    <property type="evidence" value="ECO:0007669"/>
    <property type="project" value="TreeGrafter"/>
</dbReference>
<evidence type="ECO:0000256" key="1">
    <source>
        <dbReference type="ARBA" id="ARBA00023015"/>
    </source>
</evidence>
<dbReference type="AlphaFoldDB" id="A0A543HA46"/>
<reference evidence="7 8" key="1">
    <citation type="submission" date="2019-06" db="EMBL/GenBank/DDBJ databases">
        <title>Genome sequencing of plant associated microbes to promote plant fitness in Sorghum bicolor and Oryza sativa.</title>
        <authorList>
            <person name="Coleman-Derr D."/>
        </authorList>
    </citation>
    <scope>NUCLEOTIDE SEQUENCE [LARGE SCALE GENOMIC DNA]</scope>
    <source>
        <strain evidence="7 8">KV-663</strain>
    </source>
</reference>
<evidence type="ECO:0000256" key="4">
    <source>
        <dbReference type="PROSITE-ProRule" id="PRU00335"/>
    </source>
</evidence>
<dbReference type="GO" id="GO:0045892">
    <property type="term" value="P:negative regulation of DNA-templated transcription"/>
    <property type="evidence" value="ECO:0007669"/>
    <property type="project" value="InterPro"/>
</dbReference>
<sequence length="234" mass="25774">MPRGPGVTREPLSRERVLRAAVALADTEGLDAVSMRRLADSLGVVPMALYKHVSDKDDLLDGMVAIVIGDIPVAGAGASRRWRAAVRETILGARTVVLAHPWARRAIETRTLRTPAVLGHMERLTQLFLGAGFSADLTHHVMHLLGNRIWGFSPELFNETPGKPEPVKRRTSGEPDPQDYPGIMLIAADARARRPDATGCDEDFEFDFALDVILDGIARLHRSKWDSTTRTVRD</sequence>